<keyword evidence="6" id="KW-1185">Reference proteome</keyword>
<dbReference type="InterPro" id="IPR002821">
    <property type="entry name" value="Hydantoinase_A"/>
</dbReference>
<dbReference type="InterPro" id="IPR045079">
    <property type="entry name" value="Oxoprolinase-like"/>
</dbReference>
<dbReference type="EMBL" id="VNKQ01000015">
    <property type="protein sequence ID" value="KAG0646675.1"/>
    <property type="molecule type" value="Genomic_DNA"/>
</dbReference>
<name>A0A9P6VF41_9HELO</name>
<protein>
    <submittedName>
        <fullName evidence="5">5-oxo-L-prolinase</fullName>
    </submittedName>
</protein>
<accession>A0A9P6VF41</accession>
<sequence>MGSVVVQKTLRIGVDVGGTNTDAVILDPSLSGAPDRGVLAQQKTPTTSPNVTDGIEIAVRSVLEQSKIDRNRIACLTIGTTHFVNAIVEHDSRRLSKVAIIRLSKSFTKQIPPFSDFPLALKQIMNGYYCFVSGGLHIDGSEEAPLVESEVVDQCHEIKRLGIDAIVISGVFSPIDEHFKQEHHVREIIKRELPTVDIVCSSEVSNIGFLERENASILNASILKFARKTIKGFRAAMRRLDLHCALYLTQNDGTLIDAPAAANLPIRTFSSGPTNSMRGAAYLGLSSFSQNGKKTSTIVVDVGGTTTDVGVLLPSGFPRQASAYVEVAGVKINFSMPHVESIGLGGGSIVRLKDGEVSVGPDSVGHYLTNKAKVFGGYVLTATDISVAAGEDIGDPSKVRDLSSTSVTAAQARIKALLERVVDQMKTSPEPLPVLLVGGGSVICPKEISGVSEVIQPPFHSVANAVGAAISKIGGTVDMIQSTAEQSIGQIVEKAKVMAVERAIAAGAKLETVTLAEVDAIPLQYVANQVRVIARAVGEFSPDPYAFEVLPVELEAEDEEVYVEERAKESESPIQDPRPIVDVDTYKPNVMNNLKTGQPEWFVSEIDVEWLADGCYVLGCAGGGSPFSEYIKLRDLIRAGYTMRIIDSSTMKEDDVVYWGGHMGSPAVSNERLSANETVEAMTELMEYFKHDSFDVVMSLEIGGANGLQPLLAGSSKYFDRPTVDADWMGRAYPTYWQTTLCVYETGQLVPCAIASGDGKSILMTKTTNDEIVDRALRASCSEMGSRVGMAAKPTTKEKVVKYSVLNTISLAWRIGRCIAQAKAHNTTSTIAEQIVDEVGGPETAKVLFRGKIIGVERRLWKGHSYGEITVQQIADEELESSGHTSTVAVGGILKIPFKNENIYAKHVGDDGIEEYVAMVPDLIAVLDTQSGKALGVPEYRYGVMVTVLGITCSPRWSDTPKGLEIGGPAAMGYKDVVYKPLGKYVEPKSVVLEFAPK</sequence>
<dbReference type="Pfam" id="PF05378">
    <property type="entry name" value="Hydant_A_N"/>
    <property type="match status" value="1"/>
</dbReference>
<dbReference type="SUPFAM" id="SSF160991">
    <property type="entry name" value="CV3147-like"/>
    <property type="match status" value="1"/>
</dbReference>
<dbReference type="Gene3D" id="3.30.420.40">
    <property type="match status" value="1"/>
</dbReference>
<organism evidence="5 6">
    <name type="scientific">Hyphodiscus hymeniophilus</name>
    <dbReference type="NCBI Taxonomy" id="353542"/>
    <lineage>
        <taxon>Eukaryota</taxon>
        <taxon>Fungi</taxon>
        <taxon>Dikarya</taxon>
        <taxon>Ascomycota</taxon>
        <taxon>Pezizomycotina</taxon>
        <taxon>Leotiomycetes</taxon>
        <taxon>Helotiales</taxon>
        <taxon>Hyphodiscaceae</taxon>
        <taxon>Hyphodiscus</taxon>
    </lineage>
</organism>
<dbReference type="InterPro" id="IPR010318">
    <property type="entry name" value="S-Me-THD_N"/>
</dbReference>
<proteinExistence type="predicted"/>
<dbReference type="Proteomes" id="UP000785200">
    <property type="component" value="Unassembled WGS sequence"/>
</dbReference>
<feature type="domain" description="S-Me-THD-like C-terminal" evidence="4">
    <location>
        <begin position="769"/>
        <end position="982"/>
    </location>
</feature>
<dbReference type="FunFam" id="3.40.1610.10:FF:000001">
    <property type="entry name" value="Hydantoinase, putative"/>
    <property type="match status" value="1"/>
</dbReference>
<dbReference type="Pfam" id="PF20906">
    <property type="entry name" value="S-Me-THD_C"/>
    <property type="match status" value="1"/>
</dbReference>
<evidence type="ECO:0000313" key="5">
    <source>
        <dbReference type="EMBL" id="KAG0646675.1"/>
    </source>
</evidence>
<evidence type="ECO:0000313" key="6">
    <source>
        <dbReference type="Proteomes" id="UP000785200"/>
    </source>
</evidence>
<dbReference type="Gene3D" id="2.40.390.10">
    <property type="entry name" value="CV3147-like"/>
    <property type="match status" value="1"/>
</dbReference>
<dbReference type="GO" id="GO:0016787">
    <property type="term" value="F:hydrolase activity"/>
    <property type="evidence" value="ECO:0007669"/>
    <property type="project" value="InterPro"/>
</dbReference>
<dbReference type="InterPro" id="IPR027479">
    <property type="entry name" value="S-Me-THD_N_sf"/>
</dbReference>
<feature type="domain" description="Hydantoinase/oxoprolinase N-terminal" evidence="2">
    <location>
        <begin position="11"/>
        <end position="192"/>
    </location>
</feature>
<dbReference type="PANTHER" id="PTHR11365">
    <property type="entry name" value="5-OXOPROLINASE RELATED"/>
    <property type="match status" value="1"/>
</dbReference>
<comment type="caution">
    <text evidence="5">The sequence shown here is derived from an EMBL/GenBank/DDBJ whole genome shotgun (WGS) entry which is preliminary data.</text>
</comment>
<dbReference type="Pfam" id="PF01968">
    <property type="entry name" value="Hydantoinase_A"/>
    <property type="match status" value="1"/>
</dbReference>
<dbReference type="InterPro" id="IPR008040">
    <property type="entry name" value="Hydant_A_N"/>
</dbReference>
<evidence type="ECO:0000259" key="4">
    <source>
        <dbReference type="Pfam" id="PF20906"/>
    </source>
</evidence>
<dbReference type="SUPFAM" id="SSF53067">
    <property type="entry name" value="Actin-like ATPase domain"/>
    <property type="match status" value="2"/>
</dbReference>
<dbReference type="InterPro" id="IPR024071">
    <property type="entry name" value="S-Me-THD_C_sf"/>
</dbReference>
<feature type="domain" description="Hydantoinase A/oxoprolinase" evidence="1">
    <location>
        <begin position="212"/>
        <end position="390"/>
    </location>
</feature>
<dbReference type="InterPro" id="IPR048350">
    <property type="entry name" value="S-Me-THD-like_C"/>
</dbReference>
<dbReference type="OrthoDB" id="5404895at2759"/>
<evidence type="ECO:0000259" key="2">
    <source>
        <dbReference type="Pfam" id="PF05378"/>
    </source>
</evidence>
<dbReference type="Gene3D" id="3.40.1610.10">
    <property type="entry name" value="CV3147-like domain"/>
    <property type="match status" value="1"/>
</dbReference>
<gene>
    <name evidence="5" type="ORF">D0Z07_7406</name>
</gene>
<evidence type="ECO:0000259" key="1">
    <source>
        <dbReference type="Pfam" id="PF01968"/>
    </source>
</evidence>
<feature type="domain" description="S-Me-THD N-terminal" evidence="3">
    <location>
        <begin position="607"/>
        <end position="766"/>
    </location>
</feature>
<dbReference type="AlphaFoldDB" id="A0A9P6VF41"/>
<evidence type="ECO:0000259" key="3">
    <source>
        <dbReference type="Pfam" id="PF06032"/>
    </source>
</evidence>
<dbReference type="Pfam" id="PF06032">
    <property type="entry name" value="S-Me-THD_N"/>
    <property type="match status" value="1"/>
</dbReference>
<dbReference type="PANTHER" id="PTHR11365:SF10">
    <property type="entry name" value="HYDANTOINASE_OXOPROLINASE"/>
    <property type="match status" value="1"/>
</dbReference>
<dbReference type="InterPro" id="IPR043129">
    <property type="entry name" value="ATPase_NBD"/>
</dbReference>
<reference evidence="5" key="1">
    <citation type="submission" date="2019-07" db="EMBL/GenBank/DDBJ databases">
        <title>Hyphodiscus hymeniophilus genome sequencing and assembly.</title>
        <authorList>
            <person name="Kramer G."/>
            <person name="Nodwell J."/>
        </authorList>
    </citation>
    <scope>NUCLEOTIDE SEQUENCE</scope>
    <source>
        <strain evidence="5">ATCC 34498</strain>
    </source>
</reference>